<dbReference type="SUPFAM" id="SSF54909">
    <property type="entry name" value="Dimeric alpha+beta barrel"/>
    <property type="match status" value="1"/>
</dbReference>
<gene>
    <name evidence="2" type="ORF">TBC1_111865</name>
</gene>
<dbReference type="AlphaFoldDB" id="A0A0S7BSN7"/>
<reference evidence="2" key="1">
    <citation type="journal article" date="2015" name="Genome Announc.">
        <title>Draft Genome Sequence of Bacteroidales Strain TBC1, a Novel Isolate from a Methanogenic Wastewater Treatment System.</title>
        <authorList>
            <person name="Tourlousse D.M."/>
            <person name="Matsuura N."/>
            <person name="Sun L."/>
            <person name="Toyonaga M."/>
            <person name="Kuroda K."/>
            <person name="Ohashi A."/>
            <person name="Cruz R."/>
            <person name="Yamaguchi T."/>
            <person name="Sekiguchi Y."/>
        </authorList>
    </citation>
    <scope>NUCLEOTIDE SEQUENCE [LARGE SCALE GENOMIC DNA]</scope>
    <source>
        <strain evidence="2">TBC1</strain>
    </source>
</reference>
<dbReference type="InterPro" id="IPR011008">
    <property type="entry name" value="Dimeric_a/b-barrel"/>
</dbReference>
<evidence type="ECO:0000259" key="1">
    <source>
        <dbReference type="Pfam" id="PF19780"/>
    </source>
</evidence>
<protein>
    <recommendedName>
        <fullName evidence="1">DUF6265 domain-containing protein</fullName>
    </recommendedName>
</protein>
<organism evidence="2">
    <name type="scientific">Lentimicrobium saccharophilum</name>
    <dbReference type="NCBI Taxonomy" id="1678841"/>
    <lineage>
        <taxon>Bacteria</taxon>
        <taxon>Pseudomonadati</taxon>
        <taxon>Bacteroidota</taxon>
        <taxon>Bacteroidia</taxon>
        <taxon>Bacteroidales</taxon>
        <taxon>Lentimicrobiaceae</taxon>
        <taxon>Lentimicrobium</taxon>
    </lineage>
</organism>
<dbReference type="Gene3D" id="3.30.70.1060">
    <property type="entry name" value="Dimeric alpha+beta barrel"/>
    <property type="match status" value="1"/>
</dbReference>
<feature type="domain" description="DUF6265" evidence="1">
    <location>
        <begin position="40"/>
        <end position="144"/>
    </location>
</feature>
<dbReference type="Pfam" id="PF19780">
    <property type="entry name" value="DUF6265"/>
    <property type="match status" value="1"/>
</dbReference>
<dbReference type="PATRIC" id="fig|1678841.3.peg.2077"/>
<dbReference type="Proteomes" id="UP000053091">
    <property type="component" value="Unassembled WGS sequence"/>
</dbReference>
<evidence type="ECO:0000313" key="3">
    <source>
        <dbReference type="Proteomes" id="UP000053091"/>
    </source>
</evidence>
<evidence type="ECO:0000313" key="2">
    <source>
        <dbReference type="EMBL" id="GAP43708.1"/>
    </source>
</evidence>
<dbReference type="EMBL" id="DF968182">
    <property type="protein sequence ID" value="GAP43708.1"/>
    <property type="molecule type" value="Genomic_DNA"/>
</dbReference>
<sequence>MLDLIKPSLTNPHKTMKILLSIIAACITSIPYGQPAFPGFLQGTWKTENRDTYEHWDKLNESSLKGFAYKLEEGRIRVTEYLEIGRKNQDVVYTATLADQNQGEGVDFKLVAAEGVWNFVNPVHDFPQKIVYRELSANEIFVEVSDGAGKGFSYKMIRQYVQDTTSANPAYDAALAGRLGGDDYGMKSYFLVILKTGSNTTAERELITNSFRGHLDNISRLVEENKLVVAGPMGKNELQYRGIFILHNIPSEDEARALLLTDPAIKNGLLDYELFSWYGSAALPEYLPASEKIWKLKP</sequence>
<proteinExistence type="predicted"/>
<name>A0A0S7BSN7_9BACT</name>
<dbReference type="STRING" id="1678841.TBC1_111865"/>
<accession>A0A0S7BSN7</accession>
<keyword evidence="3" id="KW-1185">Reference proteome</keyword>
<dbReference type="InterPro" id="IPR046232">
    <property type="entry name" value="DUF6265"/>
</dbReference>